<dbReference type="CDD" id="cd01109">
    <property type="entry name" value="HTH_YyaN"/>
    <property type="match status" value="1"/>
</dbReference>
<evidence type="ECO:0000256" key="1">
    <source>
        <dbReference type="ARBA" id="ARBA00023125"/>
    </source>
</evidence>
<dbReference type="Pfam" id="PF00376">
    <property type="entry name" value="MerR"/>
    <property type="match status" value="1"/>
</dbReference>
<dbReference type="GO" id="GO:0003677">
    <property type="term" value="F:DNA binding"/>
    <property type="evidence" value="ECO:0007669"/>
    <property type="project" value="UniProtKB-KW"/>
</dbReference>
<dbReference type="SUPFAM" id="SSF46955">
    <property type="entry name" value="Putative DNA-binding domain"/>
    <property type="match status" value="1"/>
</dbReference>
<dbReference type="AlphaFoldDB" id="A0A1M6VE96"/>
<dbReference type="InterPro" id="IPR009061">
    <property type="entry name" value="DNA-bd_dom_put_sf"/>
</dbReference>
<proteinExistence type="predicted"/>
<dbReference type="SMART" id="SM00422">
    <property type="entry name" value="HTH_MERR"/>
    <property type="match status" value="1"/>
</dbReference>
<evidence type="ECO:0000259" key="3">
    <source>
        <dbReference type="PROSITE" id="PS50937"/>
    </source>
</evidence>
<dbReference type="OrthoDB" id="9811174at2"/>
<dbReference type="InterPro" id="IPR047057">
    <property type="entry name" value="MerR_fam"/>
</dbReference>
<dbReference type="GO" id="GO:0003700">
    <property type="term" value="F:DNA-binding transcription factor activity"/>
    <property type="evidence" value="ECO:0007669"/>
    <property type="project" value="InterPro"/>
</dbReference>
<dbReference type="Gene3D" id="1.10.1660.10">
    <property type="match status" value="1"/>
</dbReference>
<sequence>MTIKEVSEKYDLSADTIRYYERIGLIPHVPRKENGIRDFDEASCGWVEFVKCMRGAGVQVEALIDYVALFFQEGTEAARKDILVEQRARLQEQLETLQTTIERLDYKITHYDEILKCSEKLKS</sequence>
<keyword evidence="2" id="KW-0175">Coiled coil</keyword>
<dbReference type="RefSeq" id="WP_073090572.1">
    <property type="nucleotide sequence ID" value="NZ_FRBC01000018.1"/>
</dbReference>
<evidence type="ECO:0000313" key="5">
    <source>
        <dbReference type="Proteomes" id="UP000184263"/>
    </source>
</evidence>
<organism evidence="4 5">
    <name type="scientific">Selenomonas ruminantium</name>
    <dbReference type="NCBI Taxonomy" id="971"/>
    <lineage>
        <taxon>Bacteria</taxon>
        <taxon>Bacillati</taxon>
        <taxon>Bacillota</taxon>
        <taxon>Negativicutes</taxon>
        <taxon>Selenomonadales</taxon>
        <taxon>Selenomonadaceae</taxon>
        <taxon>Selenomonas</taxon>
    </lineage>
</organism>
<feature type="coiled-coil region" evidence="2">
    <location>
        <begin position="80"/>
        <end position="107"/>
    </location>
</feature>
<dbReference type="EMBL" id="FRBC01000018">
    <property type="protein sequence ID" value="SHK79655.1"/>
    <property type="molecule type" value="Genomic_DNA"/>
</dbReference>
<dbReference type="PANTHER" id="PTHR30204">
    <property type="entry name" value="REDOX-CYCLING DRUG-SENSING TRANSCRIPTIONAL ACTIVATOR SOXR"/>
    <property type="match status" value="1"/>
</dbReference>
<dbReference type="InterPro" id="IPR000551">
    <property type="entry name" value="MerR-type_HTH_dom"/>
</dbReference>
<name>A0A1M6VE96_SELRU</name>
<accession>A0A1M6VE96</accession>
<dbReference type="PANTHER" id="PTHR30204:SF98">
    <property type="entry name" value="HTH-TYPE TRANSCRIPTIONAL REGULATOR ADHR"/>
    <property type="match status" value="1"/>
</dbReference>
<keyword evidence="1 4" id="KW-0238">DNA-binding</keyword>
<dbReference type="Proteomes" id="UP000184263">
    <property type="component" value="Unassembled WGS sequence"/>
</dbReference>
<protein>
    <submittedName>
        <fullName evidence="4">DNA-binding transcriptional regulator, MerR family</fullName>
    </submittedName>
</protein>
<evidence type="ECO:0000256" key="2">
    <source>
        <dbReference type="SAM" id="Coils"/>
    </source>
</evidence>
<dbReference type="PROSITE" id="PS50937">
    <property type="entry name" value="HTH_MERR_2"/>
    <property type="match status" value="1"/>
</dbReference>
<evidence type="ECO:0000313" key="4">
    <source>
        <dbReference type="EMBL" id="SHK79655.1"/>
    </source>
</evidence>
<gene>
    <name evidence="4" type="ORF">SAMN05216582_11816</name>
</gene>
<reference evidence="4 5" key="1">
    <citation type="submission" date="2016-11" db="EMBL/GenBank/DDBJ databases">
        <authorList>
            <person name="Jaros S."/>
            <person name="Januszkiewicz K."/>
            <person name="Wedrychowicz H."/>
        </authorList>
    </citation>
    <scope>NUCLEOTIDE SEQUENCE [LARGE SCALE GENOMIC DNA]</scope>
    <source>
        <strain evidence="4 5">HD4</strain>
    </source>
</reference>
<feature type="domain" description="HTH merR-type" evidence="3">
    <location>
        <begin position="1"/>
        <end position="69"/>
    </location>
</feature>